<organism evidence="1 2">
    <name type="scientific">Pseudomonas fluorescens</name>
    <dbReference type="NCBI Taxonomy" id="294"/>
    <lineage>
        <taxon>Bacteria</taxon>
        <taxon>Pseudomonadati</taxon>
        <taxon>Pseudomonadota</taxon>
        <taxon>Gammaproteobacteria</taxon>
        <taxon>Pseudomonadales</taxon>
        <taxon>Pseudomonadaceae</taxon>
        <taxon>Pseudomonas</taxon>
    </lineage>
</organism>
<evidence type="ECO:0000313" key="1">
    <source>
        <dbReference type="EMBL" id="VVN75371.1"/>
    </source>
</evidence>
<dbReference type="EMBL" id="CABVHO010000339">
    <property type="protein sequence ID" value="VVN75371.1"/>
    <property type="molecule type" value="Genomic_DNA"/>
</dbReference>
<evidence type="ECO:0000313" key="2">
    <source>
        <dbReference type="Proteomes" id="UP000326437"/>
    </source>
</evidence>
<reference evidence="1 2" key="1">
    <citation type="submission" date="2019-09" db="EMBL/GenBank/DDBJ databases">
        <authorList>
            <person name="Chandra G."/>
            <person name="Truman W A."/>
        </authorList>
    </citation>
    <scope>NUCLEOTIDE SEQUENCE [LARGE SCALE GENOMIC DNA]</scope>
    <source>
        <strain evidence="1">PS685</strain>
    </source>
</reference>
<gene>
    <name evidence="1" type="ORF">PS685_05269</name>
</gene>
<proteinExistence type="predicted"/>
<dbReference type="AlphaFoldDB" id="A0A5E7AHF6"/>
<accession>A0A5E7AHF6</accession>
<sequence length="152" mass="16467">MQEAPQLRVGAAHRQQDLIAGQMGLGVDAQGILAAGQGDAFLGRQCVDLVDGDRGLGLRRQLAAKVVELTLRHHRRGDAAVFDPGQVLAGFAGLLAEGLQRLPVRHQAAQAIQQRQQQHCQPGQTRHAQALQVFVDDQSRDLHRQSPKQPTG</sequence>
<name>A0A5E7AHF6_PSEFL</name>
<protein>
    <submittedName>
        <fullName evidence="1">Uncharacterized protein</fullName>
    </submittedName>
</protein>
<dbReference type="Proteomes" id="UP000326437">
    <property type="component" value="Unassembled WGS sequence"/>
</dbReference>